<dbReference type="InterPro" id="IPR007110">
    <property type="entry name" value="Ig-like_dom"/>
</dbReference>
<dbReference type="Pfam" id="PF07686">
    <property type="entry name" value="V-set"/>
    <property type="match status" value="1"/>
</dbReference>
<feature type="non-terminal residue" evidence="5">
    <location>
        <position position="1"/>
    </location>
</feature>
<reference evidence="5" key="1">
    <citation type="submission" date="2023-05" db="EMBL/GenBank/DDBJ databases">
        <authorList>
            <person name="Stuckert A."/>
        </authorList>
    </citation>
    <scope>NUCLEOTIDE SEQUENCE</scope>
</reference>
<sequence length="102" mass="11269">AKLVQSDAAVIKPGSSHTLTCRGSGFTFSDYAFHWIRQIPSGGLQWVASISKPTGSTKEYHDSVKDRFTVSRDNSINLASLKMDNLKTEDSGIYYCARHTVI</sequence>
<accession>A0ABN9HF94</accession>
<protein>
    <recommendedName>
        <fullName evidence="4">Ig-like domain-containing protein</fullName>
    </recommendedName>
</protein>
<name>A0ABN9HF94_9NEOB</name>
<evidence type="ECO:0000256" key="1">
    <source>
        <dbReference type="ARBA" id="ARBA00022859"/>
    </source>
</evidence>
<keyword evidence="3" id="KW-1280">Immunoglobulin</keyword>
<evidence type="ECO:0000256" key="3">
    <source>
        <dbReference type="ARBA" id="ARBA00043265"/>
    </source>
</evidence>
<dbReference type="Gene3D" id="2.60.40.10">
    <property type="entry name" value="Immunoglobulins"/>
    <property type="match status" value="1"/>
</dbReference>
<dbReference type="EMBL" id="CATNWA010020433">
    <property type="protein sequence ID" value="CAI9618348.1"/>
    <property type="molecule type" value="Genomic_DNA"/>
</dbReference>
<evidence type="ECO:0000259" key="4">
    <source>
        <dbReference type="PROSITE" id="PS50835"/>
    </source>
</evidence>
<gene>
    <name evidence="5" type="ORF">SPARVUS_LOCUS15674594</name>
</gene>
<dbReference type="InterPro" id="IPR013106">
    <property type="entry name" value="Ig_V-set"/>
</dbReference>
<keyword evidence="1" id="KW-0391">Immunity</keyword>
<organism evidence="5 6">
    <name type="scientific">Staurois parvus</name>
    <dbReference type="NCBI Taxonomy" id="386267"/>
    <lineage>
        <taxon>Eukaryota</taxon>
        <taxon>Metazoa</taxon>
        <taxon>Chordata</taxon>
        <taxon>Craniata</taxon>
        <taxon>Vertebrata</taxon>
        <taxon>Euteleostomi</taxon>
        <taxon>Amphibia</taxon>
        <taxon>Batrachia</taxon>
        <taxon>Anura</taxon>
        <taxon>Neobatrachia</taxon>
        <taxon>Ranoidea</taxon>
        <taxon>Ranidae</taxon>
        <taxon>Staurois</taxon>
    </lineage>
</organism>
<dbReference type="SUPFAM" id="SSF48726">
    <property type="entry name" value="Immunoglobulin"/>
    <property type="match status" value="1"/>
</dbReference>
<proteinExistence type="predicted"/>
<dbReference type="InterPro" id="IPR050199">
    <property type="entry name" value="IgHV"/>
</dbReference>
<dbReference type="SMART" id="SM00406">
    <property type="entry name" value="IGv"/>
    <property type="match status" value="1"/>
</dbReference>
<dbReference type="InterPro" id="IPR013783">
    <property type="entry name" value="Ig-like_fold"/>
</dbReference>
<keyword evidence="6" id="KW-1185">Reference proteome</keyword>
<evidence type="ECO:0000313" key="5">
    <source>
        <dbReference type="EMBL" id="CAI9618348.1"/>
    </source>
</evidence>
<feature type="domain" description="Ig-like" evidence="4">
    <location>
        <begin position="1"/>
        <end position="102"/>
    </location>
</feature>
<evidence type="ECO:0000313" key="6">
    <source>
        <dbReference type="Proteomes" id="UP001162483"/>
    </source>
</evidence>
<dbReference type="InterPro" id="IPR036179">
    <property type="entry name" value="Ig-like_dom_sf"/>
</dbReference>
<dbReference type="Proteomes" id="UP001162483">
    <property type="component" value="Unassembled WGS sequence"/>
</dbReference>
<dbReference type="PROSITE" id="PS50835">
    <property type="entry name" value="IG_LIKE"/>
    <property type="match status" value="1"/>
</dbReference>
<comment type="caution">
    <text evidence="5">The sequence shown here is derived from an EMBL/GenBank/DDBJ whole genome shotgun (WGS) entry which is preliminary data.</text>
</comment>
<dbReference type="PANTHER" id="PTHR23266">
    <property type="entry name" value="IMMUNOGLOBULIN HEAVY CHAIN"/>
    <property type="match status" value="1"/>
</dbReference>
<keyword evidence="2" id="KW-1064">Adaptive immunity</keyword>
<evidence type="ECO:0000256" key="2">
    <source>
        <dbReference type="ARBA" id="ARBA00023130"/>
    </source>
</evidence>